<dbReference type="PANTHER" id="PTHR28067:SF1">
    <property type="entry name" value="DNA REPLICATION REGULATOR SLD3"/>
    <property type="match status" value="1"/>
</dbReference>
<evidence type="ECO:0000259" key="2">
    <source>
        <dbReference type="Pfam" id="PF08639"/>
    </source>
</evidence>
<feature type="compositionally biased region" description="Acidic residues" evidence="1">
    <location>
        <begin position="591"/>
        <end position="601"/>
    </location>
</feature>
<protein>
    <recommendedName>
        <fullName evidence="2">DNA replication regulator Sld3 C-terminal domain-containing protein</fullName>
    </recommendedName>
</protein>
<dbReference type="EMBL" id="CANTUO010000002">
    <property type="protein sequence ID" value="CAI5758158.1"/>
    <property type="molecule type" value="Genomic_DNA"/>
</dbReference>
<feature type="compositionally biased region" description="Basic and acidic residues" evidence="1">
    <location>
        <begin position="602"/>
        <end position="612"/>
    </location>
</feature>
<organism evidence="3 4">
    <name type="scientific">Candida verbasci</name>
    <dbReference type="NCBI Taxonomy" id="1227364"/>
    <lineage>
        <taxon>Eukaryota</taxon>
        <taxon>Fungi</taxon>
        <taxon>Dikarya</taxon>
        <taxon>Ascomycota</taxon>
        <taxon>Saccharomycotina</taxon>
        <taxon>Pichiomycetes</taxon>
        <taxon>Debaryomycetaceae</taxon>
        <taxon>Candida/Lodderomyces clade</taxon>
        <taxon>Candida</taxon>
    </lineage>
</organism>
<dbReference type="AlphaFoldDB" id="A0A9W4TTR2"/>
<name>A0A9W4TTR2_9ASCO</name>
<dbReference type="InterPro" id="IPR042511">
    <property type="entry name" value="Sld3"/>
</dbReference>
<feature type="domain" description="DNA replication regulator Sld3 C-terminal" evidence="2">
    <location>
        <begin position="239"/>
        <end position="566"/>
    </location>
</feature>
<feature type="region of interest" description="Disordered" evidence="1">
    <location>
        <begin position="492"/>
        <end position="519"/>
    </location>
</feature>
<feature type="domain" description="DNA replication regulator Sld3 C-terminal" evidence="2">
    <location>
        <begin position="141"/>
        <end position="205"/>
    </location>
</feature>
<keyword evidence="4" id="KW-1185">Reference proteome</keyword>
<evidence type="ECO:0000256" key="1">
    <source>
        <dbReference type="SAM" id="MobiDB-lite"/>
    </source>
</evidence>
<feature type="region of interest" description="Disordered" evidence="1">
    <location>
        <begin position="386"/>
        <end position="454"/>
    </location>
</feature>
<dbReference type="GO" id="GO:0031261">
    <property type="term" value="C:DNA replication preinitiation complex"/>
    <property type="evidence" value="ECO:0007669"/>
    <property type="project" value="TreeGrafter"/>
</dbReference>
<dbReference type="InterPro" id="IPR013948">
    <property type="entry name" value="DNA_replication_reg_Sld3_C"/>
</dbReference>
<dbReference type="GO" id="GO:0006270">
    <property type="term" value="P:DNA replication initiation"/>
    <property type="evidence" value="ECO:0007669"/>
    <property type="project" value="InterPro"/>
</dbReference>
<sequence>MFNVKDKKHNVNINIKILHPITNEVNMKGISVNENSNILSSNDDNLYLAKLNAKLPQPHLIEISNDAISSKQYGVLIPISSELYGILKIDSKPKESEAVEPYFDISKPSDLISKCASLKITDNTPLKFSMDPPNKEIDDPESFINLKYYHTLYLLKTPLNYFPKTCLIRFKNMTSSKEDQIDILKELILTIDGFDKRHEGILKKTDSINEYESEQIDLFMQKYDIKLKDGILEIPNPQLLTDLKIREGQLQIILILEYLSLMNKNENEFLSENRTKYEKHLKKLEKQQFKHLIKKKDKKKDKEKIVPTFLGTGSFQIDIKPPSDFNFALYMFMNNLIDRLSLWDTLSKRNHTYEYMGYVLVPYYNKRLPVLTKYLVDSMKDSNMKLTTSKRKKDHEEEDAETTTDSKSSNGKYKKMLLNKPPPVLKKSTSLSEEYQSKIPSLKKSKSNLSSKNLSKRQIDLNLKESSKKEVEVSFVDSQNIFTQAKRSKSMKNILSTPSKPKSYSQIESTPQKSKPMIKSKSFSQIEATPQHDRFIKPSSSNKKIEIEATPVKRNTAIINSTPNQLINSSPTKKPKPGDPIQSSPFYSILTDDDNDNDYDSDEIKPRKLEIK</sequence>
<dbReference type="OrthoDB" id="5395343at2759"/>
<dbReference type="PANTHER" id="PTHR28067">
    <property type="entry name" value="DNA REPLICATION REGULATOR SLD3"/>
    <property type="match status" value="1"/>
</dbReference>
<comment type="caution">
    <text evidence="3">The sequence shown here is derived from an EMBL/GenBank/DDBJ whole genome shotgun (WGS) entry which is preliminary data.</text>
</comment>
<accession>A0A9W4TTR2</accession>
<reference evidence="3" key="1">
    <citation type="submission" date="2022-12" db="EMBL/GenBank/DDBJ databases">
        <authorList>
            <person name="Brejova B."/>
        </authorList>
    </citation>
    <scope>NUCLEOTIDE SEQUENCE</scope>
</reference>
<evidence type="ECO:0000313" key="3">
    <source>
        <dbReference type="EMBL" id="CAI5758158.1"/>
    </source>
</evidence>
<feature type="region of interest" description="Disordered" evidence="1">
    <location>
        <begin position="553"/>
        <end position="612"/>
    </location>
</feature>
<feature type="compositionally biased region" description="Polar residues" evidence="1">
    <location>
        <begin position="492"/>
        <end position="513"/>
    </location>
</feature>
<gene>
    <name evidence="3" type="ORF">CANVERA_P2671</name>
</gene>
<dbReference type="Pfam" id="PF08639">
    <property type="entry name" value="Sld3_STD"/>
    <property type="match status" value="2"/>
</dbReference>
<dbReference type="Proteomes" id="UP001152885">
    <property type="component" value="Unassembled WGS sequence"/>
</dbReference>
<feature type="compositionally biased region" description="Polar residues" evidence="1">
    <location>
        <begin position="557"/>
        <end position="572"/>
    </location>
</feature>
<proteinExistence type="predicted"/>
<dbReference type="Gene3D" id="1.20.58.2130">
    <property type="match status" value="1"/>
</dbReference>
<evidence type="ECO:0000313" key="4">
    <source>
        <dbReference type="Proteomes" id="UP001152885"/>
    </source>
</evidence>